<dbReference type="EMBL" id="BMAU01021380">
    <property type="protein sequence ID" value="GFY27585.1"/>
    <property type="molecule type" value="Genomic_DNA"/>
</dbReference>
<dbReference type="AlphaFoldDB" id="A0A8X7BDF6"/>
<proteinExistence type="predicted"/>
<dbReference type="Proteomes" id="UP000887159">
    <property type="component" value="Unassembled WGS sequence"/>
</dbReference>
<protein>
    <submittedName>
        <fullName evidence="1">Uncharacterized protein</fullName>
    </submittedName>
</protein>
<keyword evidence="2" id="KW-1185">Reference proteome</keyword>
<evidence type="ECO:0000313" key="2">
    <source>
        <dbReference type="Proteomes" id="UP000887159"/>
    </source>
</evidence>
<organism evidence="1 2">
    <name type="scientific">Trichonephila clavipes</name>
    <name type="common">Golden silk orbweaver</name>
    <name type="synonym">Nephila clavipes</name>
    <dbReference type="NCBI Taxonomy" id="2585209"/>
    <lineage>
        <taxon>Eukaryota</taxon>
        <taxon>Metazoa</taxon>
        <taxon>Ecdysozoa</taxon>
        <taxon>Arthropoda</taxon>
        <taxon>Chelicerata</taxon>
        <taxon>Arachnida</taxon>
        <taxon>Araneae</taxon>
        <taxon>Araneomorphae</taxon>
        <taxon>Entelegynae</taxon>
        <taxon>Araneoidea</taxon>
        <taxon>Nephilidae</taxon>
        <taxon>Trichonephila</taxon>
    </lineage>
</organism>
<reference evidence="1" key="1">
    <citation type="submission" date="2020-08" db="EMBL/GenBank/DDBJ databases">
        <title>Multicomponent nature underlies the extraordinary mechanical properties of spider dragline silk.</title>
        <authorList>
            <person name="Kono N."/>
            <person name="Nakamura H."/>
            <person name="Mori M."/>
            <person name="Yoshida Y."/>
            <person name="Ohtoshi R."/>
            <person name="Malay A.D."/>
            <person name="Moran D.A.P."/>
            <person name="Tomita M."/>
            <person name="Numata K."/>
            <person name="Arakawa K."/>
        </authorList>
    </citation>
    <scope>NUCLEOTIDE SEQUENCE</scope>
</reference>
<gene>
    <name evidence="1" type="ORF">TNCV_910361</name>
</gene>
<name>A0A8X7BDF6_TRICX</name>
<evidence type="ECO:0000313" key="1">
    <source>
        <dbReference type="EMBL" id="GFY27585.1"/>
    </source>
</evidence>
<comment type="caution">
    <text evidence="1">The sequence shown here is derived from an EMBL/GenBank/DDBJ whole genome shotgun (WGS) entry which is preliminary data.</text>
</comment>
<accession>A0A8X7BDF6</accession>
<sequence>MFEIRAIFSVENVERFVLDPVLAFASFLLAPTADIYPILLDFAVYESVRICSSRKYIAGPAYSCAATDQAALAVALSI</sequence>